<proteinExistence type="predicted"/>
<name>A0ABT7MEJ7_9PSEU</name>
<accession>A0ABT7MEJ7</accession>
<dbReference type="RefSeq" id="WP_286055664.1">
    <property type="nucleotide sequence ID" value="NZ_JASVWF010000006.1"/>
</dbReference>
<evidence type="ECO:0000313" key="2">
    <source>
        <dbReference type="Proteomes" id="UP001231924"/>
    </source>
</evidence>
<organism evidence="1 2">
    <name type="scientific">Actinomycetospora termitidis</name>
    <dbReference type="NCBI Taxonomy" id="3053470"/>
    <lineage>
        <taxon>Bacteria</taxon>
        <taxon>Bacillati</taxon>
        <taxon>Actinomycetota</taxon>
        <taxon>Actinomycetes</taxon>
        <taxon>Pseudonocardiales</taxon>
        <taxon>Pseudonocardiaceae</taxon>
        <taxon>Actinomycetospora</taxon>
    </lineage>
</organism>
<gene>
    <name evidence="1" type="ORF">QRT03_24200</name>
</gene>
<evidence type="ECO:0000313" key="1">
    <source>
        <dbReference type="EMBL" id="MDL5159091.1"/>
    </source>
</evidence>
<sequence>MDHEKITARELDEALAEHSRVVVTGPSLVAVRAAVEAVFDRVEGATRDGAAGLLVVPDAPPAVLERLLGTDRRMVLGVRPAVLDAVASADLDAGIVSVEILPDTGSGPVGEVVRAVVDRDRLAVEGPLDETELAALVGREDVAEELEAAIGAGLVVRDGAHLAPAPAVVDLAESAAGWPVTPEFARRLRDAGDPARLVVPGRIAVARGDVGVGPVLLGRLDPDDVPVEAAWAVATAAEERGYDDAAARWHRSVATRGDADDARASRRAAGLAELRCGRRRAARDLLTGIDGADRATQDVLARLVLADATTEEARREARRRFELAADGDDELAASAALALVSMSREDHDDEATVRWLRAAARCTTDRERGVRARIVVIPVLARLGRLAEADEAADALGAFLTDTDPRAWREALGLARAAIARQRGDLDRARVELAAITADVRGPAWAAASVELDVEQGRWTALLDDRPEWVFLRDVRRDRPELSSSTDPQQRLRAARDLTLLREDWSVPVPAPREAPRDLSRRR</sequence>
<dbReference type="EMBL" id="JASVWF010000006">
    <property type="protein sequence ID" value="MDL5159091.1"/>
    <property type="molecule type" value="Genomic_DNA"/>
</dbReference>
<protein>
    <submittedName>
        <fullName evidence="1">Uncharacterized protein</fullName>
    </submittedName>
</protein>
<comment type="caution">
    <text evidence="1">The sequence shown here is derived from an EMBL/GenBank/DDBJ whole genome shotgun (WGS) entry which is preliminary data.</text>
</comment>
<reference evidence="1 2" key="1">
    <citation type="submission" date="2023-06" db="EMBL/GenBank/DDBJ databases">
        <title>Actinomycetospora Odt1-22.</title>
        <authorList>
            <person name="Supong K."/>
        </authorList>
    </citation>
    <scope>NUCLEOTIDE SEQUENCE [LARGE SCALE GENOMIC DNA]</scope>
    <source>
        <strain evidence="1 2">Odt1-22</strain>
    </source>
</reference>
<keyword evidence="2" id="KW-1185">Reference proteome</keyword>
<dbReference type="Proteomes" id="UP001231924">
    <property type="component" value="Unassembled WGS sequence"/>
</dbReference>